<reference evidence="3 4" key="1">
    <citation type="submission" date="2019-07" db="EMBL/GenBank/DDBJ databases">
        <title>Genomic Encyclopedia of Archaeal and Bacterial Type Strains, Phase II (KMG-II): from individual species to whole genera.</title>
        <authorList>
            <person name="Goeker M."/>
        </authorList>
    </citation>
    <scope>NUCLEOTIDE SEQUENCE [LARGE SCALE GENOMIC DNA]</scope>
    <source>
        <strain evidence="3 4">ATCC BAA-1854</strain>
    </source>
</reference>
<dbReference type="AlphaFoldDB" id="A0A562TMQ2"/>
<keyword evidence="4" id="KW-1185">Reference proteome</keyword>
<dbReference type="SUPFAM" id="SSF52266">
    <property type="entry name" value="SGNH hydrolase"/>
    <property type="match status" value="1"/>
</dbReference>
<accession>A0A562TMQ2</accession>
<organism evidence="3 4">
    <name type="scientific">Mucilaginibacter frigoritolerans</name>
    <dbReference type="NCBI Taxonomy" id="652788"/>
    <lineage>
        <taxon>Bacteria</taxon>
        <taxon>Pseudomonadati</taxon>
        <taxon>Bacteroidota</taxon>
        <taxon>Sphingobacteriia</taxon>
        <taxon>Sphingobacteriales</taxon>
        <taxon>Sphingobacteriaceae</taxon>
        <taxon>Mucilaginibacter</taxon>
    </lineage>
</organism>
<feature type="domain" description="SGNH hydrolase-type esterase" evidence="2">
    <location>
        <begin position="57"/>
        <end position="209"/>
    </location>
</feature>
<dbReference type="RefSeq" id="WP_144916416.1">
    <property type="nucleotide sequence ID" value="NZ_VLLI01000018.1"/>
</dbReference>
<dbReference type="InterPro" id="IPR036514">
    <property type="entry name" value="SGNH_hydro_sf"/>
</dbReference>
<evidence type="ECO:0000313" key="3">
    <source>
        <dbReference type="EMBL" id="TWI94845.1"/>
    </source>
</evidence>
<dbReference type="Pfam" id="PF13472">
    <property type="entry name" value="Lipase_GDSL_2"/>
    <property type="match status" value="1"/>
</dbReference>
<dbReference type="InterPro" id="IPR013830">
    <property type="entry name" value="SGNH_hydro"/>
</dbReference>
<proteinExistence type="predicted"/>
<sequence length="219" mass="24876">MKIKLLILFLGISFTTSLHAQQGFPFDNEIKAFKHQDSIGFSLKNGILFIGSSSIRKWTDLEQRFAGKPVIKRGVGGCTLEQLVDYYTPYILFPYHPQKVFIYAGENDIAAGKSGQFVFEEFKKLWVMINKQLPGASIYFMSIKLSPSRAQYFGEVEKANSQIKSYLVNKPNSTFIDVGTAILKPNSTDPDPSLFQPDMLHLNSKGYDRWQQVLEPYVN</sequence>
<feature type="signal peptide" evidence="1">
    <location>
        <begin position="1"/>
        <end position="20"/>
    </location>
</feature>
<dbReference type="GO" id="GO:0016788">
    <property type="term" value="F:hydrolase activity, acting on ester bonds"/>
    <property type="evidence" value="ECO:0007669"/>
    <property type="project" value="UniProtKB-ARBA"/>
</dbReference>
<comment type="caution">
    <text evidence="3">The sequence shown here is derived from an EMBL/GenBank/DDBJ whole genome shotgun (WGS) entry which is preliminary data.</text>
</comment>
<dbReference type="Gene3D" id="3.40.50.1110">
    <property type="entry name" value="SGNH hydrolase"/>
    <property type="match status" value="1"/>
</dbReference>
<name>A0A562TMQ2_9SPHI</name>
<evidence type="ECO:0000256" key="1">
    <source>
        <dbReference type="SAM" id="SignalP"/>
    </source>
</evidence>
<dbReference type="OrthoDB" id="9790057at2"/>
<feature type="chain" id="PRO_5022122299" evidence="1">
    <location>
        <begin position="21"/>
        <end position="219"/>
    </location>
</feature>
<protein>
    <submittedName>
        <fullName evidence="3">Lysophospholipase L1-like esterase</fullName>
    </submittedName>
</protein>
<dbReference type="Proteomes" id="UP000317010">
    <property type="component" value="Unassembled WGS sequence"/>
</dbReference>
<evidence type="ECO:0000259" key="2">
    <source>
        <dbReference type="Pfam" id="PF13472"/>
    </source>
</evidence>
<keyword evidence="1" id="KW-0732">Signal</keyword>
<evidence type="ECO:0000313" key="4">
    <source>
        <dbReference type="Proteomes" id="UP000317010"/>
    </source>
</evidence>
<dbReference type="EMBL" id="VLLI01000018">
    <property type="protein sequence ID" value="TWI94845.1"/>
    <property type="molecule type" value="Genomic_DNA"/>
</dbReference>
<gene>
    <name evidence="3" type="ORF">JN11_04627</name>
</gene>